<name>A0AAV1LN14_9NEOP</name>
<sequence>MPDVRFSQRSVRRALLSLDINKSSESDGILPIVLRTCAPELTPVLTRLFRYSYSLGVVPKSWKTAFVHQIPKEGDRSDPSNHRPIAIIYISLFSKIMESVINCHLMRYLENHQLISDRQYGFRRGRSAGDLPGLLDS</sequence>
<evidence type="ECO:0000313" key="1">
    <source>
        <dbReference type="EMBL" id="CAK1595609.1"/>
    </source>
</evidence>
<gene>
    <name evidence="1" type="ORF">PARMNEM_LOCUS15058</name>
</gene>
<accession>A0AAV1LN14</accession>
<evidence type="ECO:0000313" key="2">
    <source>
        <dbReference type="Proteomes" id="UP001314205"/>
    </source>
</evidence>
<keyword evidence="2" id="KW-1185">Reference proteome</keyword>
<proteinExistence type="predicted"/>
<protein>
    <recommendedName>
        <fullName evidence="3">Reverse transcriptase</fullName>
    </recommendedName>
</protein>
<dbReference type="Proteomes" id="UP001314205">
    <property type="component" value="Unassembled WGS sequence"/>
</dbReference>
<evidence type="ECO:0008006" key="3">
    <source>
        <dbReference type="Google" id="ProtNLM"/>
    </source>
</evidence>
<organism evidence="1 2">
    <name type="scientific">Parnassius mnemosyne</name>
    <name type="common">clouded apollo</name>
    <dbReference type="NCBI Taxonomy" id="213953"/>
    <lineage>
        <taxon>Eukaryota</taxon>
        <taxon>Metazoa</taxon>
        <taxon>Ecdysozoa</taxon>
        <taxon>Arthropoda</taxon>
        <taxon>Hexapoda</taxon>
        <taxon>Insecta</taxon>
        <taxon>Pterygota</taxon>
        <taxon>Neoptera</taxon>
        <taxon>Endopterygota</taxon>
        <taxon>Lepidoptera</taxon>
        <taxon>Glossata</taxon>
        <taxon>Ditrysia</taxon>
        <taxon>Papilionoidea</taxon>
        <taxon>Papilionidae</taxon>
        <taxon>Parnassiinae</taxon>
        <taxon>Parnassini</taxon>
        <taxon>Parnassius</taxon>
        <taxon>Driopa</taxon>
    </lineage>
</organism>
<dbReference type="PANTHER" id="PTHR33395:SF22">
    <property type="entry name" value="REVERSE TRANSCRIPTASE DOMAIN-CONTAINING PROTEIN"/>
    <property type="match status" value="1"/>
</dbReference>
<dbReference type="AlphaFoldDB" id="A0AAV1LN14"/>
<dbReference type="EMBL" id="CAVLGL010000092">
    <property type="protein sequence ID" value="CAK1595609.1"/>
    <property type="molecule type" value="Genomic_DNA"/>
</dbReference>
<comment type="caution">
    <text evidence="1">The sequence shown here is derived from an EMBL/GenBank/DDBJ whole genome shotgun (WGS) entry which is preliminary data.</text>
</comment>
<dbReference type="PANTHER" id="PTHR33395">
    <property type="entry name" value="TRANSCRIPTASE, PUTATIVE-RELATED-RELATED"/>
    <property type="match status" value="1"/>
</dbReference>
<reference evidence="1 2" key="1">
    <citation type="submission" date="2023-11" db="EMBL/GenBank/DDBJ databases">
        <authorList>
            <person name="Hedman E."/>
            <person name="Englund M."/>
            <person name="Stromberg M."/>
            <person name="Nyberg Akerstrom W."/>
            <person name="Nylinder S."/>
            <person name="Jareborg N."/>
            <person name="Kallberg Y."/>
            <person name="Kronander E."/>
        </authorList>
    </citation>
    <scope>NUCLEOTIDE SEQUENCE [LARGE SCALE GENOMIC DNA]</scope>
</reference>